<dbReference type="InterPro" id="IPR029060">
    <property type="entry name" value="PIN-like_dom_sf"/>
</dbReference>
<dbReference type="SUPFAM" id="SSF88723">
    <property type="entry name" value="PIN domain-like"/>
    <property type="match status" value="1"/>
</dbReference>
<evidence type="ECO:0000313" key="3">
    <source>
        <dbReference type="Proteomes" id="UP000034107"/>
    </source>
</evidence>
<accession>A0A0G1NJ46</accession>
<protein>
    <submittedName>
        <fullName evidence="2">PilT protein domain protein</fullName>
    </submittedName>
</protein>
<proteinExistence type="predicted"/>
<dbReference type="EMBL" id="LCLS01000042">
    <property type="protein sequence ID" value="KKU20372.1"/>
    <property type="molecule type" value="Genomic_DNA"/>
</dbReference>
<name>A0A0G1NJ46_9BACT</name>
<dbReference type="PANTHER" id="PTHR39664">
    <property type="match status" value="1"/>
</dbReference>
<organism evidence="2 3">
    <name type="scientific">Candidatus Nomurabacteria bacterium GW2011_GWA1_46_11</name>
    <dbReference type="NCBI Taxonomy" id="1618732"/>
    <lineage>
        <taxon>Bacteria</taxon>
        <taxon>Candidatus Nomuraibacteriota</taxon>
    </lineage>
</organism>
<sequence length="143" mass="16678">MNFLPRISLRRKMKKVIPDTNVFLRFILNDLPRQADKAEQLFIKAKRGKTELYVPQIVIFEIQFVLDKYYGFSRLEIVGKLKTIISSTYLVVQDRAAFIKALDHYETGKIGFVDAFLIKLAEEEDAQMYSFDKGLSREYVNSV</sequence>
<dbReference type="SMART" id="SM00670">
    <property type="entry name" value="PINc"/>
    <property type="match status" value="1"/>
</dbReference>
<evidence type="ECO:0000259" key="1">
    <source>
        <dbReference type="SMART" id="SM00670"/>
    </source>
</evidence>
<dbReference type="InterPro" id="IPR002716">
    <property type="entry name" value="PIN_dom"/>
</dbReference>
<dbReference type="PANTHER" id="PTHR39664:SF2">
    <property type="entry name" value="NUCLEIC ACID-BINDING PROTEIN, CONTAINING PIN DOMAIN-RELATED"/>
    <property type="match status" value="1"/>
</dbReference>
<reference evidence="2 3" key="1">
    <citation type="journal article" date="2015" name="Nature">
        <title>rRNA introns, odd ribosomes, and small enigmatic genomes across a large radiation of phyla.</title>
        <authorList>
            <person name="Brown C.T."/>
            <person name="Hug L.A."/>
            <person name="Thomas B.C."/>
            <person name="Sharon I."/>
            <person name="Castelle C.J."/>
            <person name="Singh A."/>
            <person name="Wilkins M.J."/>
            <person name="Williams K.H."/>
            <person name="Banfield J.F."/>
        </authorList>
    </citation>
    <scope>NUCLEOTIDE SEQUENCE [LARGE SCALE GENOMIC DNA]</scope>
</reference>
<dbReference type="Pfam" id="PF01850">
    <property type="entry name" value="PIN"/>
    <property type="match status" value="1"/>
</dbReference>
<feature type="domain" description="PIN" evidence="1">
    <location>
        <begin position="14"/>
        <end position="137"/>
    </location>
</feature>
<evidence type="ECO:0000313" key="2">
    <source>
        <dbReference type="EMBL" id="KKU20372.1"/>
    </source>
</evidence>
<comment type="caution">
    <text evidence="2">The sequence shown here is derived from an EMBL/GenBank/DDBJ whole genome shotgun (WGS) entry which is preliminary data.</text>
</comment>
<dbReference type="Gene3D" id="3.40.50.1010">
    <property type="entry name" value="5'-nuclease"/>
    <property type="match status" value="1"/>
</dbReference>
<dbReference type="AlphaFoldDB" id="A0A0G1NJ46"/>
<gene>
    <name evidence="2" type="ORF">UX31_C0042G0007</name>
</gene>
<dbReference type="Proteomes" id="UP000034107">
    <property type="component" value="Unassembled WGS sequence"/>
</dbReference>